<sequence>MAFPSLDEKKALAQGISALWDTGGYVVCRSTECLQEATCPSWKLVGEEVVRSSLRHTVSAVSSTLDATLSAAEKEEVVHAWVAIISFGLFWVLLVFTLYPLVALIREHIVKRSLLAPTETEEAGEDTSGVQGEYDGEEDQVYDSDHDEGYYSEGLHDDFEHEDSETESSSDYAPDNSELRSLIGPSWFPLGLSYAFGSGTFLATLAWSEARFALPTVIETDGPIKAKERKIVALEAELNAKVDQHLACEAEAQDLRAIVARKEEKHAATVGRITPKREEQGKHMRAARKDLEAIRKHITEYGVMFRQLRDENEALLSKLSDKSPMVEELRMNNDRRQFEVDDLRVSNAILIAANEHLEQHNEELQRRNEDIERENVNWKNTMRALRAPDSETQRLKSQLAEASHTISMLRAEVADREQEVGRVEKTSRHSETRLRTTIDDLQDSAWKRDIECAKYATDMTAVVTSLRIRIVALETDNTELSHELEYLRHNVDEQAKFPRWEESEEAVKALNLRIQGLERGNERLNKCVCRWAELAKERGRELVWLRYAVDEVAKYPLWESEGFESKEFADEGFEDLQGTADFALEEGGYEGSEAIELLEDEEETVEDFEEVLLDDFKEKFEQVSHFTDSEASESDTESGGGDMCGDWGLD</sequence>
<name>A0ACB6S090_9PLEO</name>
<keyword evidence="2" id="KW-1185">Reference proteome</keyword>
<evidence type="ECO:0000313" key="2">
    <source>
        <dbReference type="Proteomes" id="UP000799754"/>
    </source>
</evidence>
<accession>A0ACB6S090</accession>
<proteinExistence type="predicted"/>
<comment type="caution">
    <text evidence="1">The sequence shown here is derived from an EMBL/GenBank/DDBJ whole genome shotgun (WGS) entry which is preliminary data.</text>
</comment>
<reference evidence="1" key="1">
    <citation type="journal article" date="2020" name="Stud. Mycol.">
        <title>101 Dothideomycetes genomes: a test case for predicting lifestyles and emergence of pathogens.</title>
        <authorList>
            <person name="Haridas S."/>
            <person name="Albert R."/>
            <person name="Binder M."/>
            <person name="Bloem J."/>
            <person name="Labutti K."/>
            <person name="Salamov A."/>
            <person name="Andreopoulos B."/>
            <person name="Baker S."/>
            <person name="Barry K."/>
            <person name="Bills G."/>
            <person name="Bluhm B."/>
            <person name="Cannon C."/>
            <person name="Castanera R."/>
            <person name="Culley D."/>
            <person name="Daum C."/>
            <person name="Ezra D."/>
            <person name="Gonzalez J."/>
            <person name="Henrissat B."/>
            <person name="Kuo A."/>
            <person name="Liang C."/>
            <person name="Lipzen A."/>
            <person name="Lutzoni F."/>
            <person name="Magnuson J."/>
            <person name="Mondo S."/>
            <person name="Nolan M."/>
            <person name="Ohm R."/>
            <person name="Pangilinan J."/>
            <person name="Park H.-J."/>
            <person name="Ramirez L."/>
            <person name="Alfaro M."/>
            <person name="Sun H."/>
            <person name="Tritt A."/>
            <person name="Yoshinaga Y."/>
            <person name="Zwiers L.-H."/>
            <person name="Turgeon B."/>
            <person name="Goodwin S."/>
            <person name="Spatafora J."/>
            <person name="Crous P."/>
            <person name="Grigoriev I."/>
        </authorList>
    </citation>
    <scope>NUCLEOTIDE SEQUENCE</scope>
    <source>
        <strain evidence="1">CBS 525.71</strain>
    </source>
</reference>
<dbReference type="Proteomes" id="UP000799754">
    <property type="component" value="Unassembled WGS sequence"/>
</dbReference>
<dbReference type="EMBL" id="MU006719">
    <property type="protein sequence ID" value="KAF2626819.1"/>
    <property type="molecule type" value="Genomic_DNA"/>
</dbReference>
<protein>
    <submittedName>
        <fullName evidence="1">Uncharacterized protein</fullName>
    </submittedName>
</protein>
<organism evidence="1 2">
    <name type="scientific">Macroventuria anomochaeta</name>
    <dbReference type="NCBI Taxonomy" id="301207"/>
    <lineage>
        <taxon>Eukaryota</taxon>
        <taxon>Fungi</taxon>
        <taxon>Dikarya</taxon>
        <taxon>Ascomycota</taxon>
        <taxon>Pezizomycotina</taxon>
        <taxon>Dothideomycetes</taxon>
        <taxon>Pleosporomycetidae</taxon>
        <taxon>Pleosporales</taxon>
        <taxon>Pleosporineae</taxon>
        <taxon>Didymellaceae</taxon>
        <taxon>Macroventuria</taxon>
    </lineage>
</organism>
<evidence type="ECO:0000313" key="1">
    <source>
        <dbReference type="EMBL" id="KAF2626819.1"/>
    </source>
</evidence>
<gene>
    <name evidence="1" type="ORF">BU25DRAFT_72645</name>
</gene>